<accession>A0ABR1IWF2</accession>
<dbReference type="Proteomes" id="UP001498398">
    <property type="component" value="Unassembled WGS sequence"/>
</dbReference>
<keyword evidence="2" id="KW-1185">Reference proteome</keyword>
<dbReference type="EMBL" id="JBANRG010000071">
    <property type="protein sequence ID" value="KAK7439764.1"/>
    <property type="molecule type" value="Genomic_DNA"/>
</dbReference>
<proteinExistence type="predicted"/>
<name>A0ABR1IWF2_9AGAR</name>
<evidence type="ECO:0000313" key="2">
    <source>
        <dbReference type="Proteomes" id="UP001498398"/>
    </source>
</evidence>
<gene>
    <name evidence="1" type="ORF">VKT23_017338</name>
</gene>
<evidence type="ECO:0000313" key="1">
    <source>
        <dbReference type="EMBL" id="KAK7439764.1"/>
    </source>
</evidence>
<reference evidence="1 2" key="1">
    <citation type="submission" date="2024-01" db="EMBL/GenBank/DDBJ databases">
        <title>A draft genome for the cacao thread blight pathogen Marasmiellus scandens.</title>
        <authorList>
            <person name="Baruah I.K."/>
            <person name="Leung J."/>
            <person name="Bukari Y."/>
            <person name="Amoako-Attah I."/>
            <person name="Meinhardt L.W."/>
            <person name="Bailey B.A."/>
            <person name="Cohen S.P."/>
        </authorList>
    </citation>
    <scope>NUCLEOTIDE SEQUENCE [LARGE SCALE GENOMIC DNA]</scope>
    <source>
        <strain evidence="1 2">GH-19</strain>
    </source>
</reference>
<comment type="caution">
    <text evidence="1">The sequence shown here is derived from an EMBL/GenBank/DDBJ whole genome shotgun (WGS) entry which is preliminary data.</text>
</comment>
<sequence>MYILTNLCAYYPGADPVSTCSQLRTPYFCLYLHHPPIPPSLLSLFPSPSPSPLYIHTHTKPESVLVDEYWCQCRVLSSTKSSRIVKSSHSRIEIKFLFFLVQVRSLVK</sequence>
<protein>
    <submittedName>
        <fullName evidence="1">Uncharacterized protein</fullName>
    </submittedName>
</protein>
<organism evidence="1 2">
    <name type="scientific">Marasmiellus scandens</name>
    <dbReference type="NCBI Taxonomy" id="2682957"/>
    <lineage>
        <taxon>Eukaryota</taxon>
        <taxon>Fungi</taxon>
        <taxon>Dikarya</taxon>
        <taxon>Basidiomycota</taxon>
        <taxon>Agaricomycotina</taxon>
        <taxon>Agaricomycetes</taxon>
        <taxon>Agaricomycetidae</taxon>
        <taxon>Agaricales</taxon>
        <taxon>Marasmiineae</taxon>
        <taxon>Omphalotaceae</taxon>
        <taxon>Marasmiellus</taxon>
    </lineage>
</organism>